<reference evidence="3 4" key="1">
    <citation type="submission" date="2018-02" db="EMBL/GenBank/DDBJ databases">
        <title>8 Nocardia nova and 1 Nocardia cyriacigeorgica strain used for evolution to TMP-SMX.</title>
        <authorList>
            <person name="Mehta H."/>
            <person name="Weng J."/>
            <person name="Shamoo Y."/>
        </authorList>
    </citation>
    <scope>NUCLEOTIDE SEQUENCE [LARGE SCALE GENOMIC DNA]</scope>
    <source>
        <strain evidence="3 4">BAA2227</strain>
    </source>
</reference>
<evidence type="ECO:0000256" key="1">
    <source>
        <dbReference type="SAM" id="MobiDB-lite"/>
    </source>
</evidence>
<evidence type="ECO:0000313" key="4">
    <source>
        <dbReference type="Proteomes" id="UP000238356"/>
    </source>
</evidence>
<keyword evidence="2" id="KW-1133">Transmembrane helix</keyword>
<feature type="transmembrane region" description="Helical" evidence="2">
    <location>
        <begin position="72"/>
        <end position="92"/>
    </location>
</feature>
<evidence type="ECO:0000256" key="2">
    <source>
        <dbReference type="SAM" id="Phobius"/>
    </source>
</evidence>
<feature type="transmembrane region" description="Helical" evidence="2">
    <location>
        <begin position="193"/>
        <end position="214"/>
    </location>
</feature>
<name>A0A2S6A4U3_9NOCA</name>
<gene>
    <name evidence="3" type="ORF">C5F51_17910</name>
</gene>
<organism evidence="3 4">
    <name type="scientific">Nocardia nova</name>
    <dbReference type="NCBI Taxonomy" id="37330"/>
    <lineage>
        <taxon>Bacteria</taxon>
        <taxon>Bacillati</taxon>
        <taxon>Actinomycetota</taxon>
        <taxon>Actinomycetes</taxon>
        <taxon>Mycobacteriales</taxon>
        <taxon>Nocardiaceae</taxon>
        <taxon>Nocardia</taxon>
    </lineage>
</organism>
<proteinExistence type="predicted"/>
<comment type="caution">
    <text evidence="3">The sequence shown here is derived from an EMBL/GenBank/DDBJ whole genome shotgun (WGS) entry which is preliminary data.</text>
</comment>
<feature type="transmembrane region" description="Helical" evidence="2">
    <location>
        <begin position="31"/>
        <end position="52"/>
    </location>
</feature>
<keyword evidence="4" id="KW-1185">Reference proteome</keyword>
<dbReference type="RefSeq" id="WP_104363613.1">
    <property type="nucleotide sequence ID" value="NZ_PSZD01000010.1"/>
</dbReference>
<dbReference type="AlphaFoldDB" id="A0A2S6A4U3"/>
<feature type="region of interest" description="Disordered" evidence="1">
    <location>
        <begin position="329"/>
        <end position="348"/>
    </location>
</feature>
<evidence type="ECO:0000313" key="3">
    <source>
        <dbReference type="EMBL" id="PPJ27137.1"/>
    </source>
</evidence>
<dbReference type="EMBL" id="PSZD01000010">
    <property type="protein sequence ID" value="PPJ27137.1"/>
    <property type="molecule type" value="Genomic_DNA"/>
</dbReference>
<sequence length="348" mass="37130">MTFWLTALLVWMAAGARIGRVLVKPATTARVAIVIAVAAVAAAATLGIPEIAVAVDHALPQGINGQALADRLVVATWLLFAVATSVVAAAAWPVVSRRNLRQIAWLVYGFGAFVIAATIGWSILFGWVMTLLGCVFVAVTGLRNLDWTALGRGIALYTAGTVVAGVLAALSIRRLAIGEQPARPGDPGWFWPAWQLASLLIAVGAVWIVIELWVRARLLLRQIRTLHRTMIKRFPEVVAHEQTVSATQLKASDQVAQIMDALYLQTGGGMELAAAGVPARSVTERAERVARWARNPLGDDIVDARWIAPPEGLSPRGWVQAIARAFERTASEPIPSGPKPPGPKPAVA</sequence>
<dbReference type="Proteomes" id="UP000238356">
    <property type="component" value="Unassembled WGS sequence"/>
</dbReference>
<keyword evidence="2" id="KW-0472">Membrane</keyword>
<feature type="transmembrane region" description="Helical" evidence="2">
    <location>
        <begin position="112"/>
        <end position="142"/>
    </location>
</feature>
<feature type="transmembrane region" description="Helical" evidence="2">
    <location>
        <begin position="154"/>
        <end position="173"/>
    </location>
</feature>
<protein>
    <submittedName>
        <fullName evidence="3">Uncharacterized protein</fullName>
    </submittedName>
</protein>
<keyword evidence="2" id="KW-0812">Transmembrane</keyword>
<feature type="compositionally biased region" description="Pro residues" evidence="1">
    <location>
        <begin position="335"/>
        <end position="348"/>
    </location>
</feature>
<accession>A0A2S6A4U3</accession>